<dbReference type="AlphaFoldDB" id="A0A3A6PT45"/>
<dbReference type="EMBL" id="QXQB01000007">
    <property type="protein sequence ID" value="RJX37154.1"/>
    <property type="molecule type" value="Genomic_DNA"/>
</dbReference>
<organism evidence="1 2">
    <name type="scientific">Paenibacillus pinisoli</name>
    <dbReference type="NCBI Taxonomy" id="1276110"/>
    <lineage>
        <taxon>Bacteria</taxon>
        <taxon>Bacillati</taxon>
        <taxon>Bacillota</taxon>
        <taxon>Bacilli</taxon>
        <taxon>Bacillales</taxon>
        <taxon>Paenibacillaceae</taxon>
        <taxon>Paenibacillus</taxon>
    </lineage>
</organism>
<dbReference type="RefSeq" id="WP_120114151.1">
    <property type="nucleotide sequence ID" value="NZ_QXQB01000007.1"/>
</dbReference>
<dbReference type="Proteomes" id="UP000267798">
    <property type="component" value="Unassembled WGS sequence"/>
</dbReference>
<sequence>MENHIQRKIEGYYTLAHYHMLLAYRMQDDNQSRTSLQLCHSAFIAMLRALCFHENTFKLHSSLSMLDLIACMHTDTNPGDDLLIHYKKLDDLAFGSHSDSGILELHHLDQIMRQTDVFLNRLFSRLHGFHRSWRPD</sequence>
<name>A0A3A6PT45_9BACL</name>
<keyword evidence="2" id="KW-1185">Reference proteome</keyword>
<accession>A0A3A6PT45</accession>
<comment type="caution">
    <text evidence="1">The sequence shown here is derived from an EMBL/GenBank/DDBJ whole genome shotgun (WGS) entry which is preliminary data.</text>
</comment>
<dbReference type="OrthoDB" id="2595680at2"/>
<gene>
    <name evidence="1" type="ORF">D3P09_24935</name>
</gene>
<protein>
    <recommendedName>
        <fullName evidence="3">HEPN domain-containing protein</fullName>
    </recommendedName>
</protein>
<evidence type="ECO:0000313" key="2">
    <source>
        <dbReference type="Proteomes" id="UP000267798"/>
    </source>
</evidence>
<reference evidence="1 2" key="1">
    <citation type="submission" date="2018-09" db="EMBL/GenBank/DDBJ databases">
        <title>Paenibacillus aracenensis nov. sp. isolated from a cave in southern Spain.</title>
        <authorList>
            <person name="Jurado V."/>
            <person name="Gutierrez-Patricio S."/>
            <person name="Gonzalez-Pimentel J.L."/>
            <person name="Miller A.Z."/>
            <person name="Laiz L."/>
            <person name="Saiz-Jimenez C."/>
        </authorList>
    </citation>
    <scope>NUCLEOTIDE SEQUENCE [LARGE SCALE GENOMIC DNA]</scope>
    <source>
        <strain evidence="1 2">JCM 19203</strain>
    </source>
</reference>
<evidence type="ECO:0000313" key="1">
    <source>
        <dbReference type="EMBL" id="RJX37154.1"/>
    </source>
</evidence>
<proteinExistence type="predicted"/>
<evidence type="ECO:0008006" key="3">
    <source>
        <dbReference type="Google" id="ProtNLM"/>
    </source>
</evidence>